<evidence type="ECO:0000313" key="8">
    <source>
        <dbReference type="EMBL" id="QKV52041.1"/>
    </source>
</evidence>
<dbReference type="GO" id="GO:0009306">
    <property type="term" value="P:protein secretion"/>
    <property type="evidence" value="ECO:0007669"/>
    <property type="project" value="InterPro"/>
</dbReference>
<reference evidence="8 9" key="1">
    <citation type="submission" date="2020-06" db="EMBL/GenBank/DDBJ databases">
        <title>Acidovorax antarctica sp. nov., isolated from Corinth ice sheet soil, Antarctic Fields Peninsula.</title>
        <authorList>
            <person name="Xu Q."/>
            <person name="Peng F."/>
        </authorList>
    </citation>
    <scope>NUCLEOTIDE SEQUENCE [LARGE SCALE GENOMIC DNA]</scope>
    <source>
        <strain evidence="8 9">16-35-5</strain>
    </source>
</reference>
<dbReference type="GO" id="GO:0005886">
    <property type="term" value="C:plasma membrane"/>
    <property type="evidence" value="ECO:0007669"/>
    <property type="project" value="InterPro"/>
</dbReference>
<proteinExistence type="predicted"/>
<dbReference type="RefSeq" id="WP_175502943.1">
    <property type="nucleotide sequence ID" value="NZ_CP054840.1"/>
</dbReference>
<feature type="region of interest" description="Disordered" evidence="5">
    <location>
        <begin position="813"/>
        <end position="841"/>
    </location>
</feature>
<gene>
    <name evidence="8" type="ORF">HUK68_03520</name>
</gene>
<evidence type="ECO:0000256" key="6">
    <source>
        <dbReference type="SAM" id="Phobius"/>
    </source>
</evidence>
<name>A0A6N1WYA0_9BURK</name>
<organism evidence="8 9">
    <name type="scientific">Comamonas antarctica</name>
    <dbReference type="NCBI Taxonomy" id="2743470"/>
    <lineage>
        <taxon>Bacteria</taxon>
        <taxon>Pseudomonadati</taxon>
        <taxon>Pseudomonadota</taxon>
        <taxon>Betaproteobacteria</taxon>
        <taxon>Burkholderiales</taxon>
        <taxon>Comamonadaceae</taxon>
        <taxon>Comamonas</taxon>
    </lineage>
</organism>
<feature type="transmembrane region" description="Helical" evidence="6">
    <location>
        <begin position="33"/>
        <end position="56"/>
    </location>
</feature>
<dbReference type="PANTHER" id="PTHR36985">
    <property type="entry name" value="TRANSLOCATION AND ASSEMBLY MODULE SUBUNIT TAMB"/>
    <property type="match status" value="1"/>
</dbReference>
<keyword evidence="3 6" id="KW-1133">Transmembrane helix</keyword>
<evidence type="ECO:0000256" key="1">
    <source>
        <dbReference type="ARBA" id="ARBA00004167"/>
    </source>
</evidence>
<keyword evidence="9" id="KW-1185">Reference proteome</keyword>
<dbReference type="Pfam" id="PF04357">
    <property type="entry name" value="TamB"/>
    <property type="match status" value="1"/>
</dbReference>
<dbReference type="KEGG" id="aant:HUK68_03520"/>
<evidence type="ECO:0000313" key="9">
    <source>
        <dbReference type="Proteomes" id="UP000509579"/>
    </source>
</evidence>
<dbReference type="InterPro" id="IPR007452">
    <property type="entry name" value="TamB_C"/>
</dbReference>
<dbReference type="GO" id="GO:0097347">
    <property type="term" value="C:TAM protein secretion complex"/>
    <property type="evidence" value="ECO:0007669"/>
    <property type="project" value="TreeGrafter"/>
</dbReference>
<comment type="subcellular location">
    <subcellularLocation>
        <location evidence="1">Membrane</location>
        <topology evidence="1">Single-pass membrane protein</topology>
    </subcellularLocation>
</comment>
<feature type="compositionally biased region" description="Polar residues" evidence="5">
    <location>
        <begin position="815"/>
        <end position="837"/>
    </location>
</feature>
<evidence type="ECO:0000256" key="3">
    <source>
        <dbReference type="ARBA" id="ARBA00022989"/>
    </source>
</evidence>
<sequence length="1363" mass="145192">MVEPTASPSPAPATAPAPAARPPRSRWRRAGRALAWIFATLLLVLAAALGGAWWWAGQADSLASLLTRVARWLPAGQSLEARDVSGTLRDGGHIGWLRWRGPTLTVEVEKTDLGWQLQPLLQREVKVGKLHAQRLEITSTPPAEKTPTEPLQQLRLPVRIELPFEIEQLVWNGPPRAEIQQLKGHYRYDGQHHRLDVNRLDWADGSYLAKLQLQADAPMQLEATLSGHLEAPIPGQERRQAVDAEVKIDGTLASEAARLQIHAVAQAPEEGAAPAPSAKATAVVRPWLAQPLEQAQATFEQFDVASFWPQGPRTLLAGKLQAGPEADGSWALQTELRNAKAGPWDQQQLPLDRLQAQVRYADGVWEVSDSRAEIGQGHVALQGRFTPATQSVEGRAEVHRLSPAALYSTLEAAPLQGKLEATTREDHSVAFVAALQADGARARRAGRSTALAIERLNATGVWQAPLLKISELDLQALQARVRSSRVEVDTQTLLVTARAQAEVPGGKLDIDGQMGRDSGAGKANLAIASAPSLVQWLRSLPGVGDPLAGSSLEGQAQLALQWQGGWGKLQQRLQAPAGQLPAAASGLTLQAKLDVPSLRYQRPGADALAVQRLTLNARGTPEQAQLDLLGTAQMGERSLQLNTALEGGLLNLRNAAAADWQARITRLQAGVALGKEFPGTWGVQLQSPLVLRQTSPGQTVRSTQIDAGASALVVTPPAPLQGQSRIEWQDTVARSQAQGGWAVKTQGRLLGVPMAWADAFGVQGGEGPLTRAGLSGDLRLNGDWNIDTTGPQLQANATLERADGDIRLALDDESTSAVVRSSGPSADANSEGGTVSAANRPRALTIQSTRMRARIQQARLNLQARGDDVVAQLDWASERAGNAKAQISTRLARSADGWTWPEDAPLAGKVTAQMPDVGIWSIFAPPGWRASGSFGADATLSGSRLDPRWQGTLQASGLGITSLLDGVDLRNGSIQGSFAGNQLNITQLRFEGGQGSSARILGYSGNLTAAPVSGGELVGQGSVRWDKQGETNGSGLRMQLNAEARKLQVLVRADRQLSVSGNLSAQLDQGLWTLRGKLTADRAAILLAEESAPSLDSDVIVRSAASRQAEQQAKARQTRAQAETAKPPDIAVSVDLGRDFALQGFGITTRLVGQLDVVGPTQPGGPPRITGEVRTEQGRYRAWGQSLDVETGIVRFNGSYDNPSLDILAIRPNIAVRAGVQVTGSARDPRVRLYSDPDLPDAEKLSWVVMGRDPSEGGAEGALLQQAALALLSGGGSGENFAGRVGLDEIGFKGPGSNAAGEDSPALTLGKRLSQNLYITYEQSLSGAMGTLYVFYDLSRRLTLRGQTGEKSAIDLIYTVRKD</sequence>
<keyword evidence="2 6" id="KW-0812">Transmembrane</keyword>
<evidence type="ECO:0000256" key="4">
    <source>
        <dbReference type="ARBA" id="ARBA00023136"/>
    </source>
</evidence>
<dbReference type="PANTHER" id="PTHR36985:SF1">
    <property type="entry name" value="TRANSLOCATION AND ASSEMBLY MODULE SUBUNIT TAMB"/>
    <property type="match status" value="1"/>
</dbReference>
<dbReference type="EMBL" id="CP054840">
    <property type="protein sequence ID" value="QKV52041.1"/>
    <property type="molecule type" value="Genomic_DNA"/>
</dbReference>
<evidence type="ECO:0000256" key="2">
    <source>
        <dbReference type="ARBA" id="ARBA00022692"/>
    </source>
</evidence>
<feature type="compositionally biased region" description="Pro residues" evidence="5">
    <location>
        <begin position="7"/>
        <end position="21"/>
    </location>
</feature>
<protein>
    <submittedName>
        <fullName evidence="8">Translocation/assembly module TamB domain-containing protein</fullName>
    </submittedName>
</protein>
<accession>A0A6N1WYA0</accession>
<feature type="region of interest" description="Disordered" evidence="5">
    <location>
        <begin position="1"/>
        <end position="24"/>
    </location>
</feature>
<feature type="domain" description="Translocation and assembly module TamB C-terminal" evidence="7">
    <location>
        <begin position="1007"/>
        <end position="1361"/>
    </location>
</feature>
<keyword evidence="4 6" id="KW-0472">Membrane</keyword>
<evidence type="ECO:0000259" key="7">
    <source>
        <dbReference type="Pfam" id="PF04357"/>
    </source>
</evidence>
<evidence type="ECO:0000256" key="5">
    <source>
        <dbReference type="SAM" id="MobiDB-lite"/>
    </source>
</evidence>
<dbReference type="Proteomes" id="UP000509579">
    <property type="component" value="Chromosome"/>
</dbReference>